<feature type="region of interest" description="Disordered" evidence="6">
    <location>
        <begin position="460"/>
        <end position="537"/>
    </location>
</feature>
<name>A0A317SK89_9PEZI</name>
<dbReference type="Pfam" id="PF02475">
    <property type="entry name" value="TRM5-TYW2_MTfase"/>
    <property type="match status" value="1"/>
</dbReference>
<evidence type="ECO:0000256" key="3">
    <source>
        <dbReference type="ARBA" id="ARBA00022679"/>
    </source>
</evidence>
<keyword evidence="4" id="KW-0949">S-adenosyl-L-methionine</keyword>
<evidence type="ECO:0000256" key="5">
    <source>
        <dbReference type="ARBA" id="ARBA00022694"/>
    </source>
</evidence>
<dbReference type="EMBL" id="PYWC01000056">
    <property type="protein sequence ID" value="PWW74842.1"/>
    <property type="molecule type" value="Genomic_DNA"/>
</dbReference>
<keyword evidence="1" id="KW-0963">Cytoplasm</keyword>
<evidence type="ECO:0000313" key="8">
    <source>
        <dbReference type="EMBL" id="PWW74842.1"/>
    </source>
</evidence>
<dbReference type="SUPFAM" id="SSF53335">
    <property type="entry name" value="S-adenosyl-L-methionine-dependent methyltransferases"/>
    <property type="match status" value="1"/>
</dbReference>
<dbReference type="InterPro" id="IPR030382">
    <property type="entry name" value="MeTrfase_TRM5/TYW2"/>
</dbReference>
<sequence length="764" mass="85577">MFLSRFLPPVDRAMRTLNRAFFKKVVPVTAARVLDATLLHTIKEKILKDMIPFERFNVRYDFNSKLGIETPLLILRPEVKYDDLATVSNPTREYVKSKILKLVPYDLKLEYGDWSYEEIMKAVLPKDADPPDINTFPRIGPLLHLEVPELLQEYKRLIAEVICDKEREVQTVFGEPEDGGEALEQGFANEVLAGPENYHVELNHQGSSFTFHLDTAKFRDAYFDTKLAAERKSLVDSFGLGQAVADVYSGVGALSVAAAARGAIVFANAQEESVYRLLIENRRNNRVKKNVYVKNQSPTKFVQQLVGRLFQKTVDHQPYKKNKLGRFLKNPLNKGDKNLPAWVSHFVFSDPDQSLTHIECLRGIYTRRERLLAKEGNYWKIGYPFVHVYAYHKAPAEEKAAAVSGLLEAIGKRIGHNLGREFVQQTRFVRPGSTNNLYRISFRLPPLVAFNTTEEELREKLQGVDPAASKEVAVPGSRGREPGKIRVSRTYLPSKDLEINRKGAGSPPLPVEDRGEKNSVPTPSPGAPTQMAPSSAASTTNILRYNPTAIAPERPLGYTPLTSFQPRDAGLMATKQPQDPPTGRPPMGTWPPTTPNPGLIKTEGELMREFAKNYKPPQGLPSWKLKVHRKELRAAWMEKQMRKQREHAYVTGGGFDRAHRNSGGEQDPGYWGSDRGERGLHSSNSPARPGYGPYGSTVCVAENDNRHSIPPQATGGSRDDGHTDREGTGPSRPPIRFHIAANKTPNGGPIIRWHQIDSPPKMPR</sequence>
<feature type="region of interest" description="Disordered" evidence="6">
    <location>
        <begin position="574"/>
        <end position="595"/>
    </location>
</feature>
<dbReference type="STRING" id="42249.A0A317SK89"/>
<dbReference type="Gene3D" id="3.40.50.150">
    <property type="entry name" value="Vaccinia Virus protein VP39"/>
    <property type="match status" value="1"/>
</dbReference>
<dbReference type="GO" id="GO:0005737">
    <property type="term" value="C:cytoplasm"/>
    <property type="evidence" value="ECO:0007669"/>
    <property type="project" value="TreeGrafter"/>
</dbReference>
<feature type="region of interest" description="Disordered" evidence="6">
    <location>
        <begin position="653"/>
        <end position="764"/>
    </location>
</feature>
<organism evidence="8 9">
    <name type="scientific">Tuber magnatum</name>
    <name type="common">white Piedmont truffle</name>
    <dbReference type="NCBI Taxonomy" id="42249"/>
    <lineage>
        <taxon>Eukaryota</taxon>
        <taxon>Fungi</taxon>
        <taxon>Dikarya</taxon>
        <taxon>Ascomycota</taxon>
        <taxon>Pezizomycotina</taxon>
        <taxon>Pezizomycetes</taxon>
        <taxon>Pezizales</taxon>
        <taxon>Tuberaceae</taxon>
        <taxon>Tuber</taxon>
    </lineage>
</organism>
<dbReference type="PROSITE" id="PS51684">
    <property type="entry name" value="SAM_MT_TRM5_TYW2"/>
    <property type="match status" value="1"/>
</dbReference>
<feature type="compositionally biased region" description="Basic and acidic residues" evidence="6">
    <location>
        <begin position="717"/>
        <end position="727"/>
    </location>
</feature>
<keyword evidence="9" id="KW-1185">Reference proteome</keyword>
<accession>A0A317SK89</accession>
<evidence type="ECO:0000256" key="6">
    <source>
        <dbReference type="SAM" id="MobiDB-lite"/>
    </source>
</evidence>
<gene>
    <name evidence="8" type="ORF">C7212DRAFT_282534</name>
</gene>
<dbReference type="InterPro" id="IPR056743">
    <property type="entry name" value="TRM5-TYW2-like_MTfase"/>
</dbReference>
<proteinExistence type="predicted"/>
<dbReference type="OrthoDB" id="408788at2759"/>
<reference evidence="8 9" key="1">
    <citation type="submission" date="2018-03" db="EMBL/GenBank/DDBJ databases">
        <title>Genomes of Pezizomycetes fungi and the evolution of truffles.</title>
        <authorList>
            <person name="Murat C."/>
            <person name="Payen T."/>
            <person name="Noel B."/>
            <person name="Kuo A."/>
            <person name="Martin F.M."/>
        </authorList>
    </citation>
    <scope>NUCLEOTIDE SEQUENCE [LARGE SCALE GENOMIC DNA]</scope>
    <source>
        <strain evidence="8">091103-1</strain>
    </source>
</reference>
<feature type="domain" description="SAM-dependent methyltransferase TRM5/TYW2-type" evidence="7">
    <location>
        <begin position="136"/>
        <end position="446"/>
    </location>
</feature>
<evidence type="ECO:0000256" key="4">
    <source>
        <dbReference type="ARBA" id="ARBA00022691"/>
    </source>
</evidence>
<dbReference type="InterPro" id="IPR029063">
    <property type="entry name" value="SAM-dependent_MTases_sf"/>
</dbReference>
<dbReference type="PANTHER" id="PTHR23245:SF36">
    <property type="entry name" value="TRNA (GUANINE(37)-N1)-METHYLTRANSFERASE"/>
    <property type="match status" value="1"/>
</dbReference>
<evidence type="ECO:0000256" key="2">
    <source>
        <dbReference type="ARBA" id="ARBA00022603"/>
    </source>
</evidence>
<comment type="caution">
    <text evidence="8">The sequence shown here is derived from an EMBL/GenBank/DDBJ whole genome shotgun (WGS) entry which is preliminary data.</text>
</comment>
<keyword evidence="3" id="KW-0808">Transferase</keyword>
<dbReference type="PANTHER" id="PTHR23245">
    <property type="entry name" value="TRNA METHYLTRANSFERASE"/>
    <property type="match status" value="1"/>
</dbReference>
<dbReference type="GO" id="GO:0002939">
    <property type="term" value="P:tRNA N1-guanine methylation"/>
    <property type="evidence" value="ECO:0007669"/>
    <property type="project" value="TreeGrafter"/>
</dbReference>
<dbReference type="Proteomes" id="UP000246991">
    <property type="component" value="Unassembled WGS sequence"/>
</dbReference>
<feature type="compositionally biased region" description="Pro residues" evidence="6">
    <location>
        <begin position="578"/>
        <end position="595"/>
    </location>
</feature>
<keyword evidence="2" id="KW-0489">Methyltransferase</keyword>
<dbReference type="GO" id="GO:0008175">
    <property type="term" value="F:tRNA methyltransferase activity"/>
    <property type="evidence" value="ECO:0007669"/>
    <property type="project" value="TreeGrafter"/>
</dbReference>
<evidence type="ECO:0000256" key="1">
    <source>
        <dbReference type="ARBA" id="ARBA00022490"/>
    </source>
</evidence>
<keyword evidence="5" id="KW-0819">tRNA processing</keyword>
<dbReference type="AlphaFoldDB" id="A0A317SK89"/>
<protein>
    <recommendedName>
        <fullName evidence="7">SAM-dependent methyltransferase TRM5/TYW2-type domain-containing protein</fullName>
    </recommendedName>
</protein>
<dbReference type="Gene3D" id="3.30.300.110">
    <property type="entry name" value="Met-10+ protein-like domains"/>
    <property type="match status" value="1"/>
</dbReference>
<evidence type="ECO:0000313" key="9">
    <source>
        <dbReference type="Proteomes" id="UP000246991"/>
    </source>
</evidence>
<evidence type="ECO:0000259" key="7">
    <source>
        <dbReference type="PROSITE" id="PS51684"/>
    </source>
</evidence>